<evidence type="ECO:0008006" key="3">
    <source>
        <dbReference type="Google" id="ProtNLM"/>
    </source>
</evidence>
<reference evidence="1 2" key="1">
    <citation type="submission" date="2016-10" db="EMBL/GenBank/DDBJ databases">
        <authorList>
            <person name="de Groot N.N."/>
        </authorList>
    </citation>
    <scope>NUCLEOTIDE SEQUENCE [LARGE SCALE GENOMIC DNA]</scope>
    <source>
        <strain evidence="1 2">CGMCC 1.7005</strain>
    </source>
</reference>
<protein>
    <recommendedName>
        <fullName evidence="3">MetA-pathway of phenol degradation</fullName>
    </recommendedName>
</protein>
<dbReference type="Proteomes" id="UP000236454">
    <property type="component" value="Unassembled WGS sequence"/>
</dbReference>
<organism evidence="1 2">
    <name type="scientific">Lishizhenia tianjinensis</name>
    <dbReference type="NCBI Taxonomy" id="477690"/>
    <lineage>
        <taxon>Bacteria</taxon>
        <taxon>Pseudomonadati</taxon>
        <taxon>Bacteroidota</taxon>
        <taxon>Flavobacteriia</taxon>
        <taxon>Flavobacteriales</taxon>
        <taxon>Crocinitomicaceae</taxon>
        <taxon>Lishizhenia</taxon>
    </lineage>
</organism>
<dbReference type="AlphaFoldDB" id="A0A1I6ZWG8"/>
<dbReference type="EMBL" id="FPAS01000002">
    <property type="protein sequence ID" value="SFT67038.1"/>
    <property type="molecule type" value="Genomic_DNA"/>
</dbReference>
<dbReference type="OrthoDB" id="876200at2"/>
<accession>A0A1I6ZWG8</accession>
<evidence type="ECO:0000313" key="2">
    <source>
        <dbReference type="Proteomes" id="UP000236454"/>
    </source>
</evidence>
<keyword evidence="2" id="KW-1185">Reference proteome</keyword>
<dbReference type="RefSeq" id="WP_090248211.1">
    <property type="nucleotide sequence ID" value="NZ_FPAS01000002.1"/>
</dbReference>
<proteinExistence type="predicted"/>
<gene>
    <name evidence="1" type="ORF">SAMN05216474_1676</name>
</gene>
<evidence type="ECO:0000313" key="1">
    <source>
        <dbReference type="EMBL" id="SFT67038.1"/>
    </source>
</evidence>
<name>A0A1I6ZWG8_9FLAO</name>
<sequence>MKFFILSLVCLFWINGFTQSYITTKPVGKLHTNISAMYAKRYSNPPRNQKHTNLYSFDSTEFSRRYFFTSNALPFERGAHFASLNILGPDIQIGLGRQFQIGITTSWLAFPALINLQKSWQLNVKTHLAIGTTAGTGTYFRPKTKGILPFATLTLGDHSNNLSITGGYTIYYKFDIFDNSEQKETGPSISVSGSIKLFNNTNVVFDSYIFPPRKEVIDSSFYTGTYYQNDPEGYKDAITDENYGFTSLYIGLRHKLLNQKSLQLGISLLILHDGVVIIPYPLIQWIAPL</sequence>
<dbReference type="STRING" id="477690.SAMN05216474_1676"/>